<dbReference type="Proteomes" id="UP001596496">
    <property type="component" value="Unassembled WGS sequence"/>
</dbReference>
<dbReference type="InterPro" id="IPR036097">
    <property type="entry name" value="HisK_dim/P_sf"/>
</dbReference>
<keyword evidence="6 10" id="KW-0812">Transmembrane</keyword>
<feature type="domain" description="HAMP" evidence="12">
    <location>
        <begin position="218"/>
        <end position="270"/>
    </location>
</feature>
<dbReference type="Pfam" id="PF02518">
    <property type="entry name" value="HATPase_c"/>
    <property type="match status" value="1"/>
</dbReference>
<gene>
    <name evidence="13" type="ORF">ACFQSB_35875</name>
</gene>
<evidence type="ECO:0000256" key="5">
    <source>
        <dbReference type="ARBA" id="ARBA00022679"/>
    </source>
</evidence>
<evidence type="ECO:0000313" key="14">
    <source>
        <dbReference type="Proteomes" id="UP001596496"/>
    </source>
</evidence>
<dbReference type="SMART" id="SM00304">
    <property type="entry name" value="HAMP"/>
    <property type="match status" value="1"/>
</dbReference>
<evidence type="ECO:0000256" key="6">
    <source>
        <dbReference type="ARBA" id="ARBA00022692"/>
    </source>
</evidence>
<dbReference type="GO" id="GO:0005524">
    <property type="term" value="F:ATP binding"/>
    <property type="evidence" value="ECO:0007669"/>
    <property type="project" value="UniProtKB-KW"/>
</dbReference>
<dbReference type="InterPro" id="IPR036890">
    <property type="entry name" value="HATPase_C_sf"/>
</dbReference>
<dbReference type="InterPro" id="IPR007891">
    <property type="entry name" value="CHASE3"/>
</dbReference>
<dbReference type="PANTHER" id="PTHR43304">
    <property type="entry name" value="PHYTOCHROME-LIKE PROTEIN CPH1"/>
    <property type="match status" value="1"/>
</dbReference>
<name>A0ABW2PK92_9ACTN</name>
<dbReference type="SUPFAM" id="SSF158472">
    <property type="entry name" value="HAMP domain-like"/>
    <property type="match status" value="1"/>
</dbReference>
<proteinExistence type="predicted"/>
<dbReference type="SMART" id="SM00388">
    <property type="entry name" value="HisKA"/>
    <property type="match status" value="1"/>
</dbReference>
<evidence type="ECO:0000256" key="2">
    <source>
        <dbReference type="ARBA" id="ARBA00004236"/>
    </source>
</evidence>
<evidence type="ECO:0000259" key="12">
    <source>
        <dbReference type="PROSITE" id="PS50885"/>
    </source>
</evidence>
<dbReference type="InterPro" id="IPR003594">
    <property type="entry name" value="HATPase_dom"/>
</dbReference>
<protein>
    <recommendedName>
        <fullName evidence="3">histidine kinase</fullName>
        <ecNumber evidence="3">2.7.13.3</ecNumber>
    </recommendedName>
</protein>
<keyword evidence="13" id="KW-0067">ATP-binding</keyword>
<dbReference type="Gene3D" id="1.10.287.130">
    <property type="match status" value="1"/>
</dbReference>
<feature type="transmembrane region" description="Helical" evidence="10">
    <location>
        <begin position="197"/>
        <end position="220"/>
    </location>
</feature>
<evidence type="ECO:0000256" key="4">
    <source>
        <dbReference type="ARBA" id="ARBA00022553"/>
    </source>
</evidence>
<dbReference type="CDD" id="cd06225">
    <property type="entry name" value="HAMP"/>
    <property type="match status" value="1"/>
</dbReference>
<dbReference type="Gene3D" id="6.10.340.10">
    <property type="match status" value="1"/>
</dbReference>
<dbReference type="InterPro" id="IPR005467">
    <property type="entry name" value="His_kinase_dom"/>
</dbReference>
<comment type="subcellular location">
    <subcellularLocation>
        <location evidence="2">Cell membrane</location>
    </subcellularLocation>
</comment>
<keyword evidence="4" id="KW-0597">Phosphoprotein</keyword>
<dbReference type="InterPro" id="IPR003661">
    <property type="entry name" value="HisK_dim/P_dom"/>
</dbReference>
<evidence type="ECO:0000259" key="11">
    <source>
        <dbReference type="PROSITE" id="PS50109"/>
    </source>
</evidence>
<keyword evidence="5" id="KW-0808">Transferase</keyword>
<keyword evidence="7" id="KW-0418">Kinase</keyword>
<keyword evidence="14" id="KW-1185">Reference proteome</keyword>
<dbReference type="EC" id="2.7.13.3" evidence="3"/>
<dbReference type="SUPFAM" id="SSF55874">
    <property type="entry name" value="ATPase domain of HSP90 chaperone/DNA topoisomerase II/histidine kinase"/>
    <property type="match status" value="1"/>
</dbReference>
<evidence type="ECO:0000256" key="7">
    <source>
        <dbReference type="ARBA" id="ARBA00022777"/>
    </source>
</evidence>
<keyword evidence="13" id="KW-0547">Nucleotide-binding</keyword>
<organism evidence="13 14">
    <name type="scientific">Sphaerisporangium rhizosphaerae</name>
    <dbReference type="NCBI Taxonomy" id="2269375"/>
    <lineage>
        <taxon>Bacteria</taxon>
        <taxon>Bacillati</taxon>
        <taxon>Actinomycetota</taxon>
        <taxon>Actinomycetes</taxon>
        <taxon>Streptosporangiales</taxon>
        <taxon>Streptosporangiaceae</taxon>
        <taxon>Sphaerisporangium</taxon>
    </lineage>
</organism>
<dbReference type="SMART" id="SM00387">
    <property type="entry name" value="HATPase_c"/>
    <property type="match status" value="1"/>
</dbReference>
<dbReference type="InterPro" id="IPR004358">
    <property type="entry name" value="Sig_transdc_His_kin-like_C"/>
</dbReference>
<dbReference type="PANTHER" id="PTHR43304:SF1">
    <property type="entry name" value="PAC DOMAIN-CONTAINING PROTEIN"/>
    <property type="match status" value="1"/>
</dbReference>
<evidence type="ECO:0000256" key="1">
    <source>
        <dbReference type="ARBA" id="ARBA00000085"/>
    </source>
</evidence>
<accession>A0ABW2PK92</accession>
<dbReference type="InterPro" id="IPR003660">
    <property type="entry name" value="HAMP_dom"/>
</dbReference>
<feature type="domain" description="Histidine kinase" evidence="11">
    <location>
        <begin position="299"/>
        <end position="513"/>
    </location>
</feature>
<dbReference type="InterPro" id="IPR052162">
    <property type="entry name" value="Sensor_kinase/Photoreceptor"/>
</dbReference>
<evidence type="ECO:0000256" key="9">
    <source>
        <dbReference type="ARBA" id="ARBA00023012"/>
    </source>
</evidence>
<evidence type="ECO:0000256" key="10">
    <source>
        <dbReference type="SAM" id="Phobius"/>
    </source>
</evidence>
<dbReference type="RefSeq" id="WP_380831421.1">
    <property type="nucleotide sequence ID" value="NZ_JBHTCG010000041.1"/>
</dbReference>
<dbReference type="Pfam" id="PF05227">
    <property type="entry name" value="CHASE3"/>
    <property type="match status" value="1"/>
</dbReference>
<dbReference type="PROSITE" id="PS50109">
    <property type="entry name" value="HIS_KIN"/>
    <property type="match status" value="1"/>
</dbReference>
<dbReference type="CDD" id="cd00082">
    <property type="entry name" value="HisKA"/>
    <property type="match status" value="1"/>
</dbReference>
<sequence length="529" mass="57877">MGVSGEGRAAAEPRLSTRSWFTMTLAIMAVLLAVSAVLGTWALSRSTSTFDQMTTRISPGLLWAERLRGALLDQEAGVHGYIVSGRREFADGFDEGQVTERTAVAELRRSLAGSPLLADLDAVELRAGDWRAAYARPTIETVRTRGPGTTDPAQVGNGKALFDRIRAAMDEQTGNLTLAQRRATADIGQARMWRNTVLTGVLVMFVITLIAVALLLRYAVLGPLDRLGTAARRVADGDFGHEIDIRGPKDLRTLASDVDAMRRRISEALGVSRDAQRLLQEQADELRRSNSELEQFAYVASHDLQEPVRKVTAFCQLLQRRYADKLDERANEYIAFAVDGAKRMQSLIAELLTFSRVGRDDAERVPVPLDRPLDQALANLESLTEDTGAVLIRSELPEVVGDPALLAMLWQNLIGNAMKFRSPDRPPQVQITAERAGDMWEVAVADNGIGVEARFADKIFVIFQRLHNRAEYEGTGIGLALCKKIVEYHGGEIRLDVERGEGTRFVFTLPAVQVPGEIAAAPGPVGVPG</sequence>
<dbReference type="Pfam" id="PF00512">
    <property type="entry name" value="HisKA"/>
    <property type="match status" value="1"/>
</dbReference>
<keyword evidence="9" id="KW-0902">Two-component regulatory system</keyword>
<keyword evidence="8 10" id="KW-1133">Transmembrane helix</keyword>
<reference evidence="14" key="1">
    <citation type="journal article" date="2019" name="Int. J. Syst. Evol. Microbiol.">
        <title>The Global Catalogue of Microorganisms (GCM) 10K type strain sequencing project: providing services to taxonomists for standard genome sequencing and annotation.</title>
        <authorList>
            <consortium name="The Broad Institute Genomics Platform"/>
            <consortium name="The Broad Institute Genome Sequencing Center for Infectious Disease"/>
            <person name="Wu L."/>
            <person name="Ma J."/>
        </authorList>
    </citation>
    <scope>NUCLEOTIDE SEQUENCE [LARGE SCALE GENOMIC DNA]</scope>
    <source>
        <strain evidence="14">CECT 7649</strain>
    </source>
</reference>
<dbReference type="EMBL" id="JBHTCG010000041">
    <property type="protein sequence ID" value="MFC7387631.1"/>
    <property type="molecule type" value="Genomic_DNA"/>
</dbReference>
<dbReference type="Pfam" id="PF00672">
    <property type="entry name" value="HAMP"/>
    <property type="match status" value="1"/>
</dbReference>
<evidence type="ECO:0000256" key="3">
    <source>
        <dbReference type="ARBA" id="ARBA00012438"/>
    </source>
</evidence>
<dbReference type="SUPFAM" id="SSF47384">
    <property type="entry name" value="Homodimeric domain of signal transducing histidine kinase"/>
    <property type="match status" value="1"/>
</dbReference>
<dbReference type="PRINTS" id="PR00344">
    <property type="entry name" value="BCTRLSENSOR"/>
</dbReference>
<evidence type="ECO:0000313" key="13">
    <source>
        <dbReference type="EMBL" id="MFC7387631.1"/>
    </source>
</evidence>
<dbReference type="PROSITE" id="PS50885">
    <property type="entry name" value="HAMP"/>
    <property type="match status" value="1"/>
</dbReference>
<comment type="caution">
    <text evidence="13">The sequence shown here is derived from an EMBL/GenBank/DDBJ whole genome shotgun (WGS) entry which is preliminary data.</text>
</comment>
<feature type="transmembrane region" description="Helical" evidence="10">
    <location>
        <begin position="20"/>
        <end position="43"/>
    </location>
</feature>
<keyword evidence="10" id="KW-0472">Membrane</keyword>
<evidence type="ECO:0000256" key="8">
    <source>
        <dbReference type="ARBA" id="ARBA00022989"/>
    </source>
</evidence>
<dbReference type="Gene3D" id="3.30.565.10">
    <property type="entry name" value="Histidine kinase-like ATPase, C-terminal domain"/>
    <property type="match status" value="1"/>
</dbReference>
<comment type="catalytic activity">
    <reaction evidence="1">
        <text>ATP + protein L-histidine = ADP + protein N-phospho-L-histidine.</text>
        <dbReference type="EC" id="2.7.13.3"/>
    </reaction>
</comment>